<feature type="compositionally biased region" description="Basic and acidic residues" evidence="1">
    <location>
        <begin position="169"/>
        <end position="190"/>
    </location>
</feature>
<dbReference type="Proteomes" id="UP000054232">
    <property type="component" value="Unassembled WGS sequence"/>
</dbReference>
<evidence type="ECO:0000313" key="4">
    <source>
        <dbReference type="Proteomes" id="UP000054232"/>
    </source>
</evidence>
<dbReference type="InterPro" id="IPR015940">
    <property type="entry name" value="UBA"/>
</dbReference>
<feature type="compositionally biased region" description="Polar residues" evidence="1">
    <location>
        <begin position="9"/>
        <end position="25"/>
    </location>
</feature>
<feature type="region of interest" description="Disordered" evidence="1">
    <location>
        <begin position="297"/>
        <end position="319"/>
    </location>
</feature>
<dbReference type="PROSITE" id="PS50030">
    <property type="entry name" value="UBA"/>
    <property type="match status" value="1"/>
</dbReference>
<feature type="region of interest" description="Disordered" evidence="1">
    <location>
        <begin position="383"/>
        <end position="579"/>
    </location>
</feature>
<feature type="compositionally biased region" description="Polar residues" evidence="1">
    <location>
        <begin position="502"/>
        <end position="514"/>
    </location>
</feature>
<protein>
    <submittedName>
        <fullName evidence="3">Regulatory solute carrier protein family 1 member 1</fullName>
    </submittedName>
</protein>
<gene>
    <name evidence="3" type="ORF">N326_06246</name>
</gene>
<evidence type="ECO:0000313" key="3">
    <source>
        <dbReference type="EMBL" id="KFW06370.1"/>
    </source>
</evidence>
<accession>A0A093IUG1</accession>
<feature type="compositionally biased region" description="Low complexity" evidence="1">
    <location>
        <begin position="264"/>
        <end position="279"/>
    </location>
</feature>
<proteinExistence type="predicted"/>
<feature type="region of interest" description="Disordered" evidence="1">
    <location>
        <begin position="169"/>
        <end position="201"/>
    </location>
</feature>
<dbReference type="EMBL" id="KK569301">
    <property type="protein sequence ID" value="KFW06370.1"/>
    <property type="molecule type" value="Genomic_DNA"/>
</dbReference>
<feature type="region of interest" description="Disordered" evidence="1">
    <location>
        <begin position="1"/>
        <end position="25"/>
    </location>
</feature>
<feature type="compositionally biased region" description="Polar residues" evidence="1">
    <location>
        <begin position="448"/>
        <end position="469"/>
    </location>
</feature>
<dbReference type="SMART" id="SM00165">
    <property type="entry name" value="UBA"/>
    <property type="match status" value="1"/>
</dbReference>
<reference evidence="3 4" key="1">
    <citation type="submission" date="2014-04" db="EMBL/GenBank/DDBJ databases">
        <title>Genome evolution of avian class.</title>
        <authorList>
            <person name="Zhang G."/>
            <person name="Li C."/>
        </authorList>
    </citation>
    <scope>NUCLEOTIDE SEQUENCE [LARGE SCALE GENOMIC DNA]</scope>
    <source>
        <strain evidence="3">BGI_N326</strain>
    </source>
</reference>
<feature type="region of interest" description="Disordered" evidence="1">
    <location>
        <begin position="263"/>
        <end position="283"/>
    </location>
</feature>
<dbReference type="OrthoDB" id="1047367at2759"/>
<name>A0A093IUG1_EURHL</name>
<feature type="compositionally biased region" description="Basic and acidic residues" evidence="1">
    <location>
        <begin position="425"/>
        <end position="436"/>
    </location>
</feature>
<dbReference type="PANTHER" id="PTHR15397">
    <property type="entry name" value="SODIUM-GLUCOSE COTRANSPORTER REGULATORY PROTEIN -RELATED"/>
    <property type="match status" value="1"/>
</dbReference>
<dbReference type="PANTHER" id="PTHR15397:SF3">
    <property type="entry name" value="DNA DAMAGE INDUCIBLE 1 HOMOLOG 2"/>
    <property type="match status" value="1"/>
</dbReference>
<sequence length="620" mass="64827">MPSLPASDGFQNPAHSSGLNSKICNPTNQLLDRSVSAPASVCSPESSLAEPVGPRAIESFESSTEGQITPEKEHPLLLQHLFDNASLANHDPSPQTGEGTCCNPACLSQETLKETFIADSLKECNAKERDRGQEYPLEVTKESSLADTAAEHGQNKDGCLLPEQEQKQELPTDHLTPEEPGKEHLEKQTETTDPEPPCRLGGVEKSVMEEASQSENPPTEAEGAGLDKAGLGCVKGSIQMSASCGCTRTEAFMEIDVVEQSVTEAQSSASEQEQQAAERSVSDLNSDAFSMEVESLRSASSVSDPLSTGDVPQSKRTSEIPAKYNELSHLVTEDSSSPTSIHQLDADPGRPAEEPCFSLASALKELHRLLVISRKGECKILASEEVSPLEMARQEPAAPQKGLSEDEQKGLEPASQEQSCSLCEVRSEGGRAEGKQPCESGTEDVSVGSASRTQSALGEGASESQTFSGKSELVVASSAATSDRKPSSGQEEVLAEGYGSPASPTLERNASISSKPALDEGAPQDTRSLFPGAPGRSSSSAPEGPWPAGGCEEPPLSSPAGYAGLAPGASPPPAFPAADVDRILGAGFSTREALEALEQAGGNADLALLVLLAKSIVVPT</sequence>
<feature type="domain" description="UBA" evidence="2">
    <location>
        <begin position="574"/>
        <end position="614"/>
    </location>
</feature>
<evidence type="ECO:0000256" key="1">
    <source>
        <dbReference type="SAM" id="MobiDB-lite"/>
    </source>
</evidence>
<feature type="compositionally biased region" description="Polar residues" evidence="1">
    <location>
        <begin position="297"/>
        <end position="315"/>
    </location>
</feature>
<dbReference type="KEGG" id="ehs:104510516"/>
<keyword evidence="4" id="KW-1185">Reference proteome</keyword>
<feature type="compositionally biased region" description="Low complexity" evidence="1">
    <location>
        <begin position="558"/>
        <end position="568"/>
    </location>
</feature>
<dbReference type="AlphaFoldDB" id="A0A093IUG1"/>
<organism evidence="3 4">
    <name type="scientific">Eurypyga helias</name>
    <name type="common">Sunbittern</name>
    <name type="synonym">Ardea helias</name>
    <dbReference type="NCBI Taxonomy" id="54383"/>
    <lineage>
        <taxon>Eukaryota</taxon>
        <taxon>Metazoa</taxon>
        <taxon>Chordata</taxon>
        <taxon>Craniata</taxon>
        <taxon>Vertebrata</taxon>
        <taxon>Euteleostomi</taxon>
        <taxon>Archelosauria</taxon>
        <taxon>Archosauria</taxon>
        <taxon>Dinosauria</taxon>
        <taxon>Saurischia</taxon>
        <taxon>Theropoda</taxon>
        <taxon>Coelurosauria</taxon>
        <taxon>Aves</taxon>
        <taxon>Neognathae</taxon>
        <taxon>Neoaves</taxon>
        <taxon>Phaethontimorphae</taxon>
        <taxon>Eurypygiformes</taxon>
        <taxon>Eurypygidae</taxon>
        <taxon>Eurypyga</taxon>
    </lineage>
</organism>
<evidence type="ECO:0000259" key="2">
    <source>
        <dbReference type="PROSITE" id="PS50030"/>
    </source>
</evidence>
<feature type="compositionally biased region" description="Low complexity" evidence="1">
    <location>
        <begin position="531"/>
        <end position="543"/>
    </location>
</feature>